<evidence type="ECO:0000313" key="3">
    <source>
        <dbReference type="Proteomes" id="UP001283361"/>
    </source>
</evidence>
<dbReference type="Proteomes" id="UP001283361">
    <property type="component" value="Unassembled WGS sequence"/>
</dbReference>
<feature type="region of interest" description="Disordered" evidence="1">
    <location>
        <begin position="58"/>
        <end position="87"/>
    </location>
</feature>
<organism evidence="2 3">
    <name type="scientific">Elysia crispata</name>
    <name type="common">lettuce slug</name>
    <dbReference type="NCBI Taxonomy" id="231223"/>
    <lineage>
        <taxon>Eukaryota</taxon>
        <taxon>Metazoa</taxon>
        <taxon>Spiralia</taxon>
        <taxon>Lophotrochozoa</taxon>
        <taxon>Mollusca</taxon>
        <taxon>Gastropoda</taxon>
        <taxon>Heterobranchia</taxon>
        <taxon>Euthyneura</taxon>
        <taxon>Panpulmonata</taxon>
        <taxon>Sacoglossa</taxon>
        <taxon>Placobranchoidea</taxon>
        <taxon>Plakobranchidae</taxon>
        <taxon>Elysia</taxon>
    </lineage>
</organism>
<accession>A0AAE1A4I9</accession>
<sequence length="112" mass="12286">MGPGQNLAYFYENAKARNSSPSSVHSEASNQLCSNLFLSPSPSLPVFYLPPNPTRPFPRPLPSNCHPDHASHSPFFHPTQHHPQKTVTNVTPGRALRAQMVTSVQCMRGHGS</sequence>
<dbReference type="EMBL" id="JAWDGP010002663">
    <property type="protein sequence ID" value="KAK3781099.1"/>
    <property type="molecule type" value="Genomic_DNA"/>
</dbReference>
<reference evidence="2" key="1">
    <citation type="journal article" date="2023" name="G3 (Bethesda)">
        <title>A reference genome for the long-term kleptoplast-retaining sea slug Elysia crispata morphotype clarki.</title>
        <authorList>
            <person name="Eastman K.E."/>
            <person name="Pendleton A.L."/>
            <person name="Shaikh M.A."/>
            <person name="Suttiyut T."/>
            <person name="Ogas R."/>
            <person name="Tomko P."/>
            <person name="Gavelis G."/>
            <person name="Widhalm J.R."/>
            <person name="Wisecaver J.H."/>
        </authorList>
    </citation>
    <scope>NUCLEOTIDE SEQUENCE</scope>
    <source>
        <strain evidence="2">ECLA1</strain>
    </source>
</reference>
<proteinExistence type="predicted"/>
<evidence type="ECO:0000313" key="2">
    <source>
        <dbReference type="EMBL" id="KAK3781099.1"/>
    </source>
</evidence>
<dbReference type="AlphaFoldDB" id="A0AAE1A4I9"/>
<name>A0AAE1A4I9_9GAST</name>
<gene>
    <name evidence="2" type="ORF">RRG08_001163</name>
</gene>
<evidence type="ECO:0000256" key="1">
    <source>
        <dbReference type="SAM" id="MobiDB-lite"/>
    </source>
</evidence>
<comment type="caution">
    <text evidence="2">The sequence shown here is derived from an EMBL/GenBank/DDBJ whole genome shotgun (WGS) entry which is preliminary data.</text>
</comment>
<keyword evidence="3" id="KW-1185">Reference proteome</keyword>
<protein>
    <submittedName>
        <fullName evidence="2">Uncharacterized protein</fullName>
    </submittedName>
</protein>